<dbReference type="RefSeq" id="WP_090962464.1">
    <property type="nucleotide sequence ID" value="NZ_FOOA01000006.1"/>
</dbReference>
<proteinExistence type="predicted"/>
<sequence>MSLLTGSGAARPGGSPAPFDAALAALFADLGAVTVETPLLQRAEPYLDTAGEDLRRRIFLTRGEGGETLCLRPDFTIPVCLAHIEGAAGLPRRYAYNGPVFRQRRGEPAEFRQAGIENLGEENRAAADSQALAEALAALRACGLPEPAAVTVGDQALFEAFLTALDLPAGWQRRLVRCFGRDDLLEAALAALSREADSDPLDLDPAVRALLRGGDTVALAEHVRTLMDAGGLPPNRGRTPEEIAERLVEKMALANTRLRSTYLDRLRAFLALDCPLGEAPARLEAMEAQSGVEFGPALDLFRDRAASLGAAGVDLGPIRYRAAFGRTLDYYTGLVFEIAAAPGAEPLVGGGRYDRLVSYLGAPTPIPAVGFALDLDRIAAAMAAGGEGRP</sequence>
<dbReference type="GO" id="GO:0016757">
    <property type="term" value="F:glycosyltransferase activity"/>
    <property type="evidence" value="ECO:0007669"/>
    <property type="project" value="UniProtKB-KW"/>
</dbReference>
<keyword evidence="6" id="KW-0328">Glycosyltransferase</keyword>
<gene>
    <name evidence="6" type="ORF">GGR05_002981</name>
</gene>
<comment type="subunit">
    <text evidence="1">Homodimer.</text>
</comment>
<keyword evidence="3" id="KW-0368">Histidine biosynthesis</keyword>
<feature type="binding site" evidence="4">
    <location>
        <begin position="330"/>
        <end position="331"/>
    </location>
    <ligand>
        <name>L-histidine</name>
        <dbReference type="ChEBI" id="CHEBI:57595"/>
    </ligand>
</feature>
<dbReference type="Pfam" id="PF13393">
    <property type="entry name" value="tRNA-synt_His"/>
    <property type="match status" value="2"/>
</dbReference>
<dbReference type="NCBIfam" id="NF008951">
    <property type="entry name" value="PRK12295.1-4"/>
    <property type="match status" value="1"/>
</dbReference>
<dbReference type="EMBL" id="JACIDO010000006">
    <property type="protein sequence ID" value="MBB3936816.1"/>
    <property type="molecule type" value="Genomic_DNA"/>
</dbReference>
<evidence type="ECO:0000256" key="3">
    <source>
        <dbReference type="ARBA" id="ARBA00023102"/>
    </source>
</evidence>
<feature type="binding site" evidence="4">
    <location>
        <position position="117"/>
    </location>
    <ligand>
        <name>L-histidine</name>
        <dbReference type="ChEBI" id="CHEBI:57595"/>
    </ligand>
</feature>
<accession>A0A7W6BRN1</accession>
<dbReference type="GO" id="GO:0004821">
    <property type="term" value="F:histidine-tRNA ligase activity"/>
    <property type="evidence" value="ECO:0007669"/>
    <property type="project" value="TreeGrafter"/>
</dbReference>
<feature type="binding site" evidence="4">
    <location>
        <position position="113"/>
    </location>
    <ligand>
        <name>L-histidine</name>
        <dbReference type="ChEBI" id="CHEBI:57595"/>
    </ligand>
</feature>
<keyword evidence="3" id="KW-0028">Amino-acid biosynthesis</keyword>
<dbReference type="GO" id="GO:0000105">
    <property type="term" value="P:L-histidine biosynthetic process"/>
    <property type="evidence" value="ECO:0007669"/>
    <property type="project" value="UniProtKB-KW"/>
</dbReference>
<dbReference type="PIRSF" id="PIRSF001549">
    <property type="entry name" value="His-tRNA_synth"/>
    <property type="match status" value="1"/>
</dbReference>
<feature type="binding site" evidence="4">
    <location>
        <position position="102"/>
    </location>
    <ligand>
        <name>L-histidine</name>
        <dbReference type="ChEBI" id="CHEBI:57595"/>
    </ligand>
</feature>
<dbReference type="SUPFAM" id="SSF55681">
    <property type="entry name" value="Class II aaRS and biotin synthetases"/>
    <property type="match status" value="1"/>
</dbReference>
<dbReference type="InterPro" id="IPR045864">
    <property type="entry name" value="aa-tRNA-synth_II/BPL/LPL"/>
</dbReference>
<feature type="domain" description="Aminoacyl-transfer RNA synthetases class-II family profile" evidence="5">
    <location>
        <begin position="26"/>
        <end position="390"/>
    </location>
</feature>
<comment type="caution">
    <text evidence="6">The sequence shown here is derived from an EMBL/GenBank/DDBJ whole genome shotgun (WGS) entry which is preliminary data.</text>
</comment>
<dbReference type="Proteomes" id="UP000531216">
    <property type="component" value="Unassembled WGS sequence"/>
</dbReference>
<dbReference type="Gene3D" id="3.30.930.10">
    <property type="entry name" value="Bira Bifunctional Protein, Domain 2"/>
    <property type="match status" value="1"/>
</dbReference>
<protein>
    <recommendedName>
        <fullName evidence="2">Histidine--tRNA ligase</fullName>
    </recommendedName>
</protein>
<organism evidence="6 7">
    <name type="scientific">Aureimonas phyllosphaerae</name>
    <dbReference type="NCBI Taxonomy" id="1166078"/>
    <lineage>
        <taxon>Bacteria</taxon>
        <taxon>Pseudomonadati</taxon>
        <taxon>Pseudomonadota</taxon>
        <taxon>Alphaproteobacteria</taxon>
        <taxon>Hyphomicrobiales</taxon>
        <taxon>Aurantimonadaceae</taxon>
        <taxon>Aureimonas</taxon>
    </lineage>
</organism>
<feature type="binding site" evidence="4">
    <location>
        <begin position="74"/>
        <end position="76"/>
    </location>
    <ligand>
        <name>L-histidine</name>
        <dbReference type="ChEBI" id="CHEBI:57595"/>
    </ligand>
</feature>
<evidence type="ECO:0000256" key="4">
    <source>
        <dbReference type="PIRSR" id="PIRSR001549-1"/>
    </source>
</evidence>
<dbReference type="InterPro" id="IPR004516">
    <property type="entry name" value="HisRS/HisZ"/>
</dbReference>
<dbReference type="GO" id="GO:0006427">
    <property type="term" value="P:histidyl-tRNA aminoacylation"/>
    <property type="evidence" value="ECO:0007669"/>
    <property type="project" value="TreeGrafter"/>
</dbReference>
<evidence type="ECO:0000256" key="1">
    <source>
        <dbReference type="ARBA" id="ARBA00011738"/>
    </source>
</evidence>
<keyword evidence="7" id="KW-1185">Reference proteome</keyword>
<evidence type="ECO:0000313" key="6">
    <source>
        <dbReference type="EMBL" id="MBB3936816.1"/>
    </source>
</evidence>
<dbReference type="OrthoDB" id="9797914at2"/>
<feature type="binding site" evidence="4">
    <location>
        <position position="326"/>
    </location>
    <ligand>
        <name>L-histidine</name>
        <dbReference type="ChEBI" id="CHEBI:57595"/>
    </ligand>
</feature>
<dbReference type="InterPro" id="IPR006195">
    <property type="entry name" value="aa-tRNA-synth_II"/>
</dbReference>
<evidence type="ECO:0000313" key="7">
    <source>
        <dbReference type="Proteomes" id="UP000531216"/>
    </source>
</evidence>
<dbReference type="GO" id="GO:0005737">
    <property type="term" value="C:cytoplasm"/>
    <property type="evidence" value="ECO:0007669"/>
    <property type="project" value="InterPro"/>
</dbReference>
<evidence type="ECO:0000259" key="5">
    <source>
        <dbReference type="PROSITE" id="PS50862"/>
    </source>
</evidence>
<name>A0A7W6BRN1_9HYPH</name>
<evidence type="ECO:0000256" key="2">
    <source>
        <dbReference type="ARBA" id="ARBA00017399"/>
    </source>
</evidence>
<keyword evidence="6" id="KW-0808">Transferase</keyword>
<dbReference type="AlphaFoldDB" id="A0A7W6BRN1"/>
<dbReference type="InterPro" id="IPR041715">
    <property type="entry name" value="HisRS-like_core"/>
</dbReference>
<dbReference type="PANTHER" id="PTHR43707">
    <property type="entry name" value="HISTIDYL-TRNA SYNTHETASE"/>
    <property type="match status" value="1"/>
</dbReference>
<reference evidence="6 7" key="1">
    <citation type="submission" date="2020-08" db="EMBL/GenBank/DDBJ databases">
        <title>Genomic Encyclopedia of Type Strains, Phase IV (KMG-IV): sequencing the most valuable type-strain genomes for metagenomic binning, comparative biology and taxonomic classification.</title>
        <authorList>
            <person name="Goeker M."/>
        </authorList>
    </citation>
    <scope>NUCLEOTIDE SEQUENCE [LARGE SCALE GENOMIC DNA]</scope>
    <source>
        <strain evidence="6 7">DSM 25024</strain>
    </source>
</reference>
<dbReference type="PANTHER" id="PTHR43707:SF1">
    <property type="entry name" value="HISTIDINE--TRNA LIGASE, MITOCHONDRIAL-RELATED"/>
    <property type="match status" value="1"/>
</dbReference>
<dbReference type="PROSITE" id="PS50862">
    <property type="entry name" value="AA_TRNA_LIGASE_II"/>
    <property type="match status" value="1"/>
</dbReference>